<gene>
    <name evidence="9" type="ORF">SODALDRAFT_278221</name>
</gene>
<reference evidence="9 10" key="1">
    <citation type="journal article" date="2018" name="Mol. Ecol.">
        <title>The obligate alkalophilic soda-lake fungus Sodiomyces alkalinus has shifted to a protein diet.</title>
        <authorList>
            <person name="Grum-Grzhimaylo A.A."/>
            <person name="Falkoski D.L."/>
            <person name="van den Heuvel J."/>
            <person name="Valero-Jimenez C.A."/>
            <person name="Min B."/>
            <person name="Choi I.G."/>
            <person name="Lipzen A."/>
            <person name="Daum C.G."/>
            <person name="Aanen D.K."/>
            <person name="Tsang A."/>
            <person name="Henrissat B."/>
            <person name="Bilanenko E.N."/>
            <person name="de Vries R.P."/>
            <person name="van Kan J.A.L."/>
            <person name="Grigoriev I.V."/>
            <person name="Debets A.J.M."/>
        </authorList>
    </citation>
    <scope>NUCLEOTIDE SEQUENCE [LARGE SCALE GENOMIC DNA]</scope>
    <source>
        <strain evidence="9 10">F11</strain>
    </source>
</reference>
<evidence type="ECO:0000256" key="5">
    <source>
        <dbReference type="ARBA" id="ARBA00093308"/>
    </source>
</evidence>
<feature type="compositionally biased region" description="Low complexity" evidence="6">
    <location>
        <begin position="357"/>
        <end position="377"/>
    </location>
</feature>
<sequence length="485" mass="51336">MRASTLALGAALLAASTVLSQSDQPSCGLDQKCPEDAPCCSMYGQCGVGAYCLGGCDPRSSFSIDSCMPAPVCEDRKMKMNGLDRIRDISRYLGDPSEADWVSQGEPVITQGNVLLTMPRGSVGTVLSSTVYMWYGNVKARMRTSRGRGVITAFILFSDVQDEIDYEWVGVDLQTAQTNYYFQGIPDYTQSQNITQSDSFRNWHEYEINWTPDEISWIVDGEVERTKKRADTWNATSQNFAFPQTPARVMLSIWPGGLESNAQGTIDWAGGVMDWEHPDITEGPGYFYAAVSDVEMTCYGADSPPGTNNGRSYTYTSTRGTNDTVVDGDERTTLRSLLGTGLDRDRGEEEDEDGDEPTSTRSGSSSSPTPTRRPNSIPGGGSIPGVTVPGSDEEDNNSGNNNGGGGSGGGDNGGDGGVPGGGDAGSGGNGNCDPRQFSQDEDACGSGGEASGPEDAPSAGSWGQEKTKDASAFAALVAVAGLFFI</sequence>
<evidence type="ECO:0000256" key="4">
    <source>
        <dbReference type="ARBA" id="ARBA00038074"/>
    </source>
</evidence>
<accession>A0A3N2PUB8</accession>
<dbReference type="GO" id="GO:0031505">
    <property type="term" value="P:fungal-type cell wall organization"/>
    <property type="evidence" value="ECO:0007669"/>
    <property type="project" value="TreeGrafter"/>
</dbReference>
<dbReference type="GO" id="GO:0004553">
    <property type="term" value="F:hydrolase activity, hydrolyzing O-glycosyl compounds"/>
    <property type="evidence" value="ECO:0007669"/>
    <property type="project" value="InterPro"/>
</dbReference>
<evidence type="ECO:0000313" key="10">
    <source>
        <dbReference type="Proteomes" id="UP000272025"/>
    </source>
</evidence>
<dbReference type="OrthoDB" id="4781at2759"/>
<dbReference type="InterPro" id="IPR013320">
    <property type="entry name" value="ConA-like_dom_sf"/>
</dbReference>
<protein>
    <recommendedName>
        <fullName evidence="8">GH16 domain-containing protein</fullName>
    </recommendedName>
</protein>
<dbReference type="PROSITE" id="PS51762">
    <property type="entry name" value="GH16_2"/>
    <property type="match status" value="1"/>
</dbReference>
<dbReference type="GeneID" id="39576580"/>
<feature type="compositionally biased region" description="Polar residues" evidence="6">
    <location>
        <begin position="305"/>
        <end position="324"/>
    </location>
</feature>
<dbReference type="Pfam" id="PF00722">
    <property type="entry name" value="Glyco_hydro_16"/>
    <property type="match status" value="1"/>
</dbReference>
<dbReference type="Proteomes" id="UP000272025">
    <property type="component" value="Unassembled WGS sequence"/>
</dbReference>
<proteinExistence type="inferred from homology"/>
<dbReference type="EMBL" id="ML119056">
    <property type="protein sequence ID" value="ROT38095.1"/>
    <property type="molecule type" value="Genomic_DNA"/>
</dbReference>
<dbReference type="SUPFAM" id="SSF49899">
    <property type="entry name" value="Concanavalin A-like lectins/glucanases"/>
    <property type="match status" value="1"/>
</dbReference>
<keyword evidence="1 7" id="KW-0732">Signal</keyword>
<keyword evidence="10" id="KW-1185">Reference proteome</keyword>
<evidence type="ECO:0000313" key="9">
    <source>
        <dbReference type="EMBL" id="ROT38095.1"/>
    </source>
</evidence>
<dbReference type="GO" id="GO:0005975">
    <property type="term" value="P:carbohydrate metabolic process"/>
    <property type="evidence" value="ECO:0007669"/>
    <property type="project" value="InterPro"/>
</dbReference>
<feature type="compositionally biased region" description="Gly residues" evidence="6">
    <location>
        <begin position="401"/>
        <end position="430"/>
    </location>
</feature>
<feature type="domain" description="GH16" evidence="8">
    <location>
        <begin position="90"/>
        <end position="277"/>
    </location>
</feature>
<keyword evidence="2" id="KW-0378">Hydrolase</keyword>
<feature type="region of interest" description="Disordered" evidence="6">
    <location>
        <begin position="300"/>
        <end position="468"/>
    </location>
</feature>
<name>A0A3N2PUB8_SODAK</name>
<comment type="similarity">
    <text evidence="4">Belongs to the glycosyl hydrolase 16 family. CRH1 subfamily.</text>
</comment>
<dbReference type="InterPro" id="IPR000757">
    <property type="entry name" value="Beta-glucanase-like"/>
</dbReference>
<evidence type="ECO:0000256" key="2">
    <source>
        <dbReference type="ARBA" id="ARBA00022801"/>
    </source>
</evidence>
<dbReference type="RefSeq" id="XP_028465901.1">
    <property type="nucleotide sequence ID" value="XM_028608102.1"/>
</dbReference>
<dbReference type="STRING" id="1314773.A0A3N2PUB8"/>
<feature type="signal peptide" evidence="7">
    <location>
        <begin position="1"/>
        <end position="20"/>
    </location>
</feature>
<dbReference type="GO" id="GO:0016757">
    <property type="term" value="F:glycosyltransferase activity"/>
    <property type="evidence" value="ECO:0007669"/>
    <property type="project" value="TreeGrafter"/>
</dbReference>
<dbReference type="PANTHER" id="PTHR10963">
    <property type="entry name" value="GLYCOSYL HYDROLASE-RELATED"/>
    <property type="match status" value="1"/>
</dbReference>
<dbReference type="PANTHER" id="PTHR10963:SF22">
    <property type="entry name" value="GLYCOSIDASE CRH2-RELATED"/>
    <property type="match status" value="1"/>
</dbReference>
<dbReference type="Gene3D" id="2.60.120.200">
    <property type="match status" value="1"/>
</dbReference>
<evidence type="ECO:0000256" key="3">
    <source>
        <dbReference type="ARBA" id="ARBA00023295"/>
    </source>
</evidence>
<dbReference type="FunFam" id="2.60.120.200:FF:000159">
    <property type="entry name" value="Glycosidase"/>
    <property type="match status" value="1"/>
</dbReference>
<evidence type="ECO:0000256" key="7">
    <source>
        <dbReference type="SAM" id="SignalP"/>
    </source>
</evidence>
<evidence type="ECO:0000259" key="8">
    <source>
        <dbReference type="PROSITE" id="PS51762"/>
    </source>
</evidence>
<organism evidence="9 10">
    <name type="scientific">Sodiomyces alkalinus (strain CBS 110278 / VKM F-3762 / F11)</name>
    <name type="common">Alkaliphilic filamentous fungus</name>
    <dbReference type="NCBI Taxonomy" id="1314773"/>
    <lineage>
        <taxon>Eukaryota</taxon>
        <taxon>Fungi</taxon>
        <taxon>Dikarya</taxon>
        <taxon>Ascomycota</taxon>
        <taxon>Pezizomycotina</taxon>
        <taxon>Sordariomycetes</taxon>
        <taxon>Hypocreomycetidae</taxon>
        <taxon>Glomerellales</taxon>
        <taxon>Plectosphaerellaceae</taxon>
        <taxon>Sodiomyces</taxon>
    </lineage>
</organism>
<keyword evidence="3" id="KW-0326">Glycosidase</keyword>
<dbReference type="AlphaFoldDB" id="A0A3N2PUB8"/>
<dbReference type="InterPro" id="IPR050546">
    <property type="entry name" value="Glycosyl_Hydrlase_16"/>
</dbReference>
<evidence type="ECO:0000256" key="6">
    <source>
        <dbReference type="SAM" id="MobiDB-lite"/>
    </source>
</evidence>
<dbReference type="GO" id="GO:0009277">
    <property type="term" value="C:fungal-type cell wall"/>
    <property type="evidence" value="ECO:0007669"/>
    <property type="project" value="TreeGrafter"/>
</dbReference>
<evidence type="ECO:0000256" key="1">
    <source>
        <dbReference type="ARBA" id="ARBA00022729"/>
    </source>
</evidence>
<comment type="function">
    <text evidence="5">Dual chitinase/transglycosylase that plays a role in cell wall architecture. Chitinase and transglycosylase activities are coupled. Required for the polysaccharide cross-linking at the septa and the cell wall. More specifically, transfers chitin to 1,6-beta-glucan in the cell wall.</text>
</comment>
<feature type="chain" id="PRO_5018096165" description="GH16 domain-containing protein" evidence="7">
    <location>
        <begin position="21"/>
        <end position="485"/>
    </location>
</feature>